<accession>A0ABP8U783</accession>
<comment type="caution">
    <text evidence="1">The sequence shown here is derived from an EMBL/GenBank/DDBJ whole genome shotgun (WGS) entry which is preliminary data.</text>
</comment>
<protein>
    <submittedName>
        <fullName evidence="1">Uncharacterized protein</fullName>
    </submittedName>
</protein>
<dbReference type="InterPro" id="IPR006311">
    <property type="entry name" value="TAT_signal"/>
</dbReference>
<keyword evidence="2" id="KW-1185">Reference proteome</keyword>
<gene>
    <name evidence="1" type="ORF">GCM10023196_023830</name>
</gene>
<proteinExistence type="predicted"/>
<dbReference type="EMBL" id="BAABHK010000003">
    <property type="protein sequence ID" value="GAA4624288.1"/>
    <property type="molecule type" value="Genomic_DNA"/>
</dbReference>
<sequence>MSEQVNSGRSPLRRSVSRRTVLLSAGGAIMAVGLGSSEGPRPLLRALSAGAAGAPTATLHLVRPQDMLVLDFDFYNLAPTFDTDPPQLRRADSSVLAYVVVRFESQHVMEQTVLEDASNPHPPPGTVRSKGVGASRIVFVVPETVKLLPYTEEGLLQWWRWIMQVVTGPPNGSPPDELHTDLLLVDWLHLTPGWESPEPTSTWAHSATPVTHGDRTELWHTRLSPRGPNGRPQESIGVPAPPDVSVPKLRAVYRDQPAGDESSVYRDLLPPHFVDPPTQIVQLAGNPTLGAYKRINANLLALSAVGATLDFDVQWIPTVGFELKRWEHHSWLGRDNKVVVEEYGFLFPFGHRAELISETKRQVDEATGVAYLKQRLFIRITERVKTFAAPFQNWGGRAFPFTDIAIKNTTLPDLPEKLDPLQGGPPDATSPAFWIQDINALKPGGGHSDVVFALVATDVAGRRIEFTSPMAFMPADPARNTGDPLFKSVLGKFGTYADIVGPEVDARRVIDLRGQTVAYAKEETPGTASFPTVRWYWGVEGPRGTVLPPLQPGQPSDGKDHAHVDSPVFYPRLLAAEAQVPAVDAVIGTGGPVFLMPDPKYLAHDFGFNKALVDAGNDPQIFVRVQDSVAALDRLSRGDRTDDKPVRRSVENSLNAGGVATPHMMIGGLSRVTGVVLGLQDSIDTVQDSGKIKFDQSFPPNIKDLVSQAGLFGEIALGLLFDEGNIKSHGPKIHKVFDFPKDKDGKIHYQYAPIGQTITMTFEETVTAKPPPPFKVITGFSGVLTKVSLVVTNQILFDNKDADTVDKAIAKVDASVTDFKIDLTPIIVTFNKFVFSYQLGPGAKCDPDIKSIELSAPLDFLSGLMKLIGLAPADSDSDSARRTGARLAARNKFGLGFKITDFDMTKIGVGVSLNFPDLALGLFTLEGIHVDVGVILPFQPFALGGPVTGSATAKGGPLRASLGFGAPSDKFKVSVYGLGGGGHFLLEASTRRLEKLEASIEVIGNVSLDLVVAAGRLLIELGVFFSMQIKDRPNGQVGTYSEVHLGGYMRATGRLSVLGLINITAELYADIEYVNVDGVGSVWFHAHLTVSIDITFWHVSVGIEFTKTFGGGSSPNAVAAHASARALTDRNHTFGDLMSRDDWALYCASFAG</sequence>
<dbReference type="Proteomes" id="UP001501442">
    <property type="component" value="Unassembled WGS sequence"/>
</dbReference>
<dbReference type="PROSITE" id="PS51318">
    <property type="entry name" value="TAT"/>
    <property type="match status" value="1"/>
</dbReference>
<reference evidence="2" key="1">
    <citation type="journal article" date="2019" name="Int. J. Syst. Evol. Microbiol.">
        <title>The Global Catalogue of Microorganisms (GCM) 10K type strain sequencing project: providing services to taxonomists for standard genome sequencing and annotation.</title>
        <authorList>
            <consortium name="The Broad Institute Genomics Platform"/>
            <consortium name="The Broad Institute Genome Sequencing Center for Infectious Disease"/>
            <person name="Wu L."/>
            <person name="Ma J."/>
        </authorList>
    </citation>
    <scope>NUCLEOTIDE SEQUENCE [LARGE SCALE GENOMIC DNA]</scope>
    <source>
        <strain evidence="2">JCM 17939</strain>
    </source>
</reference>
<dbReference type="RefSeq" id="WP_345430777.1">
    <property type="nucleotide sequence ID" value="NZ_BAABHK010000003.1"/>
</dbReference>
<organism evidence="1 2">
    <name type="scientific">Actinoallomurus vinaceus</name>
    <dbReference type="NCBI Taxonomy" id="1080074"/>
    <lineage>
        <taxon>Bacteria</taxon>
        <taxon>Bacillati</taxon>
        <taxon>Actinomycetota</taxon>
        <taxon>Actinomycetes</taxon>
        <taxon>Streptosporangiales</taxon>
        <taxon>Thermomonosporaceae</taxon>
        <taxon>Actinoallomurus</taxon>
    </lineage>
</organism>
<evidence type="ECO:0000313" key="2">
    <source>
        <dbReference type="Proteomes" id="UP001501442"/>
    </source>
</evidence>
<name>A0ABP8U783_9ACTN</name>
<evidence type="ECO:0000313" key="1">
    <source>
        <dbReference type="EMBL" id="GAA4624288.1"/>
    </source>
</evidence>